<dbReference type="STRING" id="1069642.Bdt_1641"/>
<evidence type="ECO:0000313" key="1">
    <source>
        <dbReference type="EMBL" id="AFY01336.1"/>
    </source>
</evidence>
<dbReference type="Proteomes" id="UP000010074">
    <property type="component" value="Chromosome"/>
</dbReference>
<reference evidence="1 2" key="1">
    <citation type="journal article" date="2012" name="BMC Genomics">
        <title>Genome analysis of a simultaneously predatory and prey-independent, novel Bdellovibrio bacteriovorus from the River Tiber, supports in silico predictions of both ancient and recent lateral gene transfer from diverse bacteria.</title>
        <authorList>
            <person name="Hobley L."/>
            <person name="Lerner T.R."/>
            <person name="Williams L.E."/>
            <person name="Lambert C."/>
            <person name="Till R."/>
            <person name="Milner D.S."/>
            <person name="Basford S.M."/>
            <person name="Capeness M.J."/>
            <person name="Fenton A.K."/>
            <person name="Atterbury R.J."/>
            <person name="Harris M.A."/>
            <person name="Sockett R.E."/>
        </authorList>
    </citation>
    <scope>NUCLEOTIDE SEQUENCE [LARGE SCALE GENOMIC DNA]</scope>
    <source>
        <strain evidence="1 2">Tiberius</strain>
    </source>
</reference>
<dbReference type="HOGENOM" id="CLU_2931964_0_0_7"/>
<evidence type="ECO:0000313" key="2">
    <source>
        <dbReference type="Proteomes" id="UP000010074"/>
    </source>
</evidence>
<protein>
    <submittedName>
        <fullName evidence="1">Uncharacterized protein</fullName>
    </submittedName>
</protein>
<accession>K7YND7</accession>
<sequence>MHKRPRLYLSFNQERVLYLQNTQGVPFYAIHSDAGNLFFGHSRQCLGPGRQSAGAIWRHS</sequence>
<dbReference type="KEGG" id="bbat:Bdt_1641"/>
<gene>
    <name evidence="1" type="ORF">Bdt_1641</name>
</gene>
<name>K7YND7_BDEBC</name>
<dbReference type="EMBL" id="CP002930">
    <property type="protein sequence ID" value="AFY01336.1"/>
    <property type="molecule type" value="Genomic_DNA"/>
</dbReference>
<dbReference type="AlphaFoldDB" id="K7YND7"/>
<organism evidence="1 2">
    <name type="scientific">Bdellovibrio bacteriovorus str. Tiberius</name>
    <dbReference type="NCBI Taxonomy" id="1069642"/>
    <lineage>
        <taxon>Bacteria</taxon>
        <taxon>Pseudomonadati</taxon>
        <taxon>Bdellovibrionota</taxon>
        <taxon>Bdellovibrionia</taxon>
        <taxon>Bdellovibrionales</taxon>
        <taxon>Pseudobdellovibrionaceae</taxon>
        <taxon>Bdellovibrio</taxon>
    </lineage>
</organism>
<proteinExistence type="predicted"/>